<sequence length="810" mass="89735">MPIPTSAAKAYPHSTSNFKEIVNIGGKYHPQGVRAVTPSTSIEGETASLRSQISNYALFTIIITTGLNPQRKHTFPARPVHHTIIRTDAPAKTISTNNIHQRSQPQAFQQSARSRDGQGIDVQLFTISQRGTKVTHHTTMDRPLARSTGETTPYTHYTLALLLWRHLRLSEGGKEVCYTPLPVDVYREHRWCWRERGSFQLALPPSTVQRDSQTANTGEWSRARLASGAAHWSVAHSSDFMVSCSVRDYRAPRVGDVECVCRWYEPAGLELPEGVLGFPFQYGGTDPLHAPVARALNLAAVNLKTARRTRSFGDKKSPLMSLGRFVSQGYPLTQQTIGAHLSEERGVEWNLSVNHRTPLRGPRQHSALQRNCFSDIVIILRSLRNSARKFGKEAERQEPKEKLQARKRESFLVARDFLRSRRRVANFPASAVVTLAEISKAQRAAAVEELPYRQVTAALKDGAMERAWNIVGSGERGRRAERLKGKACATSSPSTWRREDGQRPAMSRRAASPCRTLLQPGASFIKPESHSPDAHHTTGNIRDQGSGEGVSLSDCVKPKSRWPAGIRTRGEGMCEVGSSEVHAAQQASVTARVRRGAASSSLPELTRNSGVYGGRSAALQTSCPGASEPVRTRGLCQPPHGLKKCPLYREQPIPTLKPRLHQVLQTFVCKFCVEDVCRRHLFTDKILVGSCNKGISILLTAVVKMSSLDDVVLAAAACKQRAPRRYWVRTSLKARARYSGSELLTDLNKDDVDLFSGEVRSDGSLKNFLRMASCGYEHLIVMIGRNIVKQDTKCRAAILVKEKLAVTLRF</sequence>
<dbReference type="EMBL" id="JARBHB010000003">
    <property type="protein sequence ID" value="KAJ8889335.1"/>
    <property type="molecule type" value="Genomic_DNA"/>
</dbReference>
<protein>
    <submittedName>
        <fullName evidence="2">Uncharacterized protein</fullName>
    </submittedName>
</protein>
<accession>A0ABQ9HY73</accession>
<gene>
    <name evidence="2" type="ORF">PR048_008834</name>
</gene>
<organism evidence="2 3">
    <name type="scientific">Dryococelus australis</name>
    <dbReference type="NCBI Taxonomy" id="614101"/>
    <lineage>
        <taxon>Eukaryota</taxon>
        <taxon>Metazoa</taxon>
        <taxon>Ecdysozoa</taxon>
        <taxon>Arthropoda</taxon>
        <taxon>Hexapoda</taxon>
        <taxon>Insecta</taxon>
        <taxon>Pterygota</taxon>
        <taxon>Neoptera</taxon>
        <taxon>Polyneoptera</taxon>
        <taxon>Phasmatodea</taxon>
        <taxon>Verophasmatodea</taxon>
        <taxon>Anareolatae</taxon>
        <taxon>Phasmatidae</taxon>
        <taxon>Eurycanthinae</taxon>
        <taxon>Dryococelus</taxon>
    </lineage>
</organism>
<feature type="region of interest" description="Disordered" evidence="1">
    <location>
        <begin position="526"/>
        <end position="566"/>
    </location>
</feature>
<evidence type="ECO:0000313" key="3">
    <source>
        <dbReference type="Proteomes" id="UP001159363"/>
    </source>
</evidence>
<comment type="caution">
    <text evidence="2">The sequence shown here is derived from an EMBL/GenBank/DDBJ whole genome shotgun (WGS) entry which is preliminary data.</text>
</comment>
<keyword evidence="3" id="KW-1185">Reference proteome</keyword>
<name>A0ABQ9HY73_9NEOP</name>
<reference evidence="2 3" key="1">
    <citation type="submission" date="2023-02" db="EMBL/GenBank/DDBJ databases">
        <title>LHISI_Scaffold_Assembly.</title>
        <authorList>
            <person name="Stuart O.P."/>
            <person name="Cleave R."/>
            <person name="Magrath M.J.L."/>
            <person name="Mikheyev A.S."/>
        </authorList>
    </citation>
    <scope>NUCLEOTIDE SEQUENCE [LARGE SCALE GENOMIC DNA]</scope>
    <source>
        <strain evidence="2">Daus_M_001</strain>
        <tissue evidence="2">Leg muscle</tissue>
    </source>
</reference>
<feature type="region of interest" description="Disordered" evidence="1">
    <location>
        <begin position="481"/>
        <end position="512"/>
    </location>
</feature>
<evidence type="ECO:0000313" key="2">
    <source>
        <dbReference type="EMBL" id="KAJ8889335.1"/>
    </source>
</evidence>
<feature type="compositionally biased region" description="Basic and acidic residues" evidence="1">
    <location>
        <begin position="527"/>
        <end position="536"/>
    </location>
</feature>
<dbReference type="Proteomes" id="UP001159363">
    <property type="component" value="Chromosome 3"/>
</dbReference>
<proteinExistence type="predicted"/>
<evidence type="ECO:0000256" key="1">
    <source>
        <dbReference type="SAM" id="MobiDB-lite"/>
    </source>
</evidence>